<evidence type="ECO:0000313" key="2">
    <source>
        <dbReference type="EMBL" id="JAH98337.1"/>
    </source>
</evidence>
<keyword evidence="1" id="KW-1133">Transmembrane helix</keyword>
<dbReference type="AlphaFoldDB" id="A0A0E9X6J1"/>
<organism evidence="2">
    <name type="scientific">Anguilla anguilla</name>
    <name type="common">European freshwater eel</name>
    <name type="synonym">Muraena anguilla</name>
    <dbReference type="NCBI Taxonomy" id="7936"/>
    <lineage>
        <taxon>Eukaryota</taxon>
        <taxon>Metazoa</taxon>
        <taxon>Chordata</taxon>
        <taxon>Craniata</taxon>
        <taxon>Vertebrata</taxon>
        <taxon>Euteleostomi</taxon>
        <taxon>Actinopterygii</taxon>
        <taxon>Neopterygii</taxon>
        <taxon>Teleostei</taxon>
        <taxon>Anguilliformes</taxon>
        <taxon>Anguillidae</taxon>
        <taxon>Anguilla</taxon>
    </lineage>
</organism>
<feature type="transmembrane region" description="Helical" evidence="1">
    <location>
        <begin position="23"/>
        <end position="51"/>
    </location>
</feature>
<keyword evidence="1" id="KW-0472">Membrane</keyword>
<reference evidence="2" key="1">
    <citation type="submission" date="2014-11" db="EMBL/GenBank/DDBJ databases">
        <authorList>
            <person name="Amaro Gonzalez C."/>
        </authorList>
    </citation>
    <scope>NUCLEOTIDE SEQUENCE</scope>
</reference>
<evidence type="ECO:0000256" key="1">
    <source>
        <dbReference type="SAM" id="Phobius"/>
    </source>
</evidence>
<reference evidence="2" key="2">
    <citation type="journal article" date="2015" name="Fish Shellfish Immunol.">
        <title>Early steps in the European eel (Anguilla anguilla)-Vibrio vulnificus interaction in the gills: Role of the RtxA13 toxin.</title>
        <authorList>
            <person name="Callol A."/>
            <person name="Pajuelo D."/>
            <person name="Ebbesson L."/>
            <person name="Teles M."/>
            <person name="MacKenzie S."/>
            <person name="Amaro C."/>
        </authorList>
    </citation>
    <scope>NUCLEOTIDE SEQUENCE</scope>
</reference>
<sequence length="94" mass="10663">MGGHWISLISKPLFTELFLENDVVLYGVFVSLLFCFIGLGKFTSCFILLLLRLFVTKLVFSGQHVKTEISKPVPGFPHMDQDLAVNHTVNFFKN</sequence>
<name>A0A0E9X6J1_ANGAN</name>
<keyword evidence="1" id="KW-0812">Transmembrane</keyword>
<dbReference type="EMBL" id="GBXM01010240">
    <property type="protein sequence ID" value="JAH98337.1"/>
    <property type="molecule type" value="Transcribed_RNA"/>
</dbReference>
<proteinExistence type="predicted"/>
<accession>A0A0E9X6J1</accession>
<protein>
    <submittedName>
        <fullName evidence="2">Uncharacterized protein</fullName>
    </submittedName>
</protein>